<evidence type="ECO:0000256" key="1">
    <source>
        <dbReference type="SAM" id="MobiDB-lite"/>
    </source>
</evidence>
<evidence type="ECO:0000313" key="3">
    <source>
        <dbReference type="EMBL" id="GAX19924.1"/>
    </source>
</evidence>
<dbReference type="EMBL" id="BDSP01000141">
    <property type="protein sequence ID" value="GAX19924.1"/>
    <property type="molecule type" value="Genomic_DNA"/>
</dbReference>
<evidence type="ECO:0000259" key="2">
    <source>
        <dbReference type="PROSITE" id="PS51072"/>
    </source>
</evidence>
<proteinExistence type="predicted"/>
<dbReference type="AlphaFoldDB" id="A0A1Z5K0V0"/>
<gene>
    <name evidence="3" type="ORF">FisN_1Lh607</name>
</gene>
<name>A0A1Z5K0V0_FISSO</name>
<dbReference type="SUPFAM" id="SSF49447">
    <property type="entry name" value="Second domain of Mu2 adaptin subunit (ap50) of ap2 adaptor"/>
    <property type="match status" value="1"/>
</dbReference>
<organism evidence="3 4">
    <name type="scientific">Fistulifera solaris</name>
    <name type="common">Oleaginous diatom</name>
    <dbReference type="NCBI Taxonomy" id="1519565"/>
    <lineage>
        <taxon>Eukaryota</taxon>
        <taxon>Sar</taxon>
        <taxon>Stramenopiles</taxon>
        <taxon>Ochrophyta</taxon>
        <taxon>Bacillariophyta</taxon>
        <taxon>Bacillariophyceae</taxon>
        <taxon>Bacillariophycidae</taxon>
        <taxon>Naviculales</taxon>
        <taxon>Naviculaceae</taxon>
        <taxon>Fistulifera</taxon>
    </lineage>
</organism>
<accession>A0A1Z5K0V0</accession>
<comment type="caution">
    <text evidence="3">The sequence shown here is derived from an EMBL/GenBank/DDBJ whole genome shotgun (WGS) entry which is preliminary data.</text>
</comment>
<dbReference type="InParanoid" id="A0A1Z5K0V0"/>
<dbReference type="PROSITE" id="PS51072">
    <property type="entry name" value="MHD"/>
    <property type="match status" value="1"/>
</dbReference>
<sequence>MRSDRDLSDRSSDRFVRSDALGRPESSFNNDPFHLSADQSTARATERAYRSLVTNEPNASSTPLVKVYSHEQLAAQYDDVSNEGEISIEGTIYVQAMGPSSTPFCIVLRDLLGQIDRIEERVDVCCDITDRVSSRGLHSSDRILRISLNSSPASPFRETIVLKYFCIPTLRPVPLLVKSRVQQSREHTRVGFKIRANPSNQFPLYQIMIIMAVPPNMDGESVRLSRPGGVWDEMKRTIAWSIKYLQPGEALEIQAQFSSMDGNGQRSGSFPILVRTEYPRLFSAVEVVNEYWDAVTPAIQLETACAGRLLHRKV</sequence>
<dbReference type="Proteomes" id="UP000198406">
    <property type="component" value="Unassembled WGS sequence"/>
</dbReference>
<dbReference type="InterPro" id="IPR036168">
    <property type="entry name" value="AP2_Mu_C_sf"/>
</dbReference>
<feature type="compositionally biased region" description="Basic and acidic residues" evidence="1">
    <location>
        <begin position="1"/>
        <end position="22"/>
    </location>
</feature>
<feature type="region of interest" description="Disordered" evidence="1">
    <location>
        <begin position="1"/>
        <end position="40"/>
    </location>
</feature>
<dbReference type="Gene3D" id="2.60.40.1170">
    <property type="entry name" value="Mu homology domain, subdomain B"/>
    <property type="match status" value="2"/>
</dbReference>
<protein>
    <recommendedName>
        <fullName evidence="2">MHD domain-containing protein</fullName>
    </recommendedName>
</protein>
<keyword evidence="4" id="KW-1185">Reference proteome</keyword>
<reference evidence="3 4" key="1">
    <citation type="journal article" date="2015" name="Plant Cell">
        <title>Oil accumulation by the oleaginous diatom Fistulifera solaris as revealed by the genome and transcriptome.</title>
        <authorList>
            <person name="Tanaka T."/>
            <person name="Maeda Y."/>
            <person name="Veluchamy A."/>
            <person name="Tanaka M."/>
            <person name="Abida H."/>
            <person name="Marechal E."/>
            <person name="Bowler C."/>
            <person name="Muto M."/>
            <person name="Sunaga Y."/>
            <person name="Tanaka M."/>
            <person name="Yoshino T."/>
            <person name="Taniguchi T."/>
            <person name="Fukuda Y."/>
            <person name="Nemoto M."/>
            <person name="Matsumoto M."/>
            <person name="Wong P.S."/>
            <person name="Aburatani S."/>
            <person name="Fujibuchi W."/>
        </authorList>
    </citation>
    <scope>NUCLEOTIDE SEQUENCE [LARGE SCALE GENOMIC DNA]</scope>
    <source>
        <strain evidence="3 4">JPCC DA0580</strain>
    </source>
</reference>
<dbReference type="InterPro" id="IPR028565">
    <property type="entry name" value="MHD"/>
</dbReference>
<feature type="domain" description="MHD" evidence="2">
    <location>
        <begin position="62"/>
        <end position="314"/>
    </location>
</feature>
<evidence type="ECO:0000313" key="4">
    <source>
        <dbReference type="Proteomes" id="UP000198406"/>
    </source>
</evidence>
<dbReference type="OrthoDB" id="47976at2759"/>